<evidence type="ECO:0000313" key="2">
    <source>
        <dbReference type="Proteomes" id="UP000215694"/>
    </source>
</evidence>
<protein>
    <submittedName>
        <fullName evidence="1">Uncharacterized protein</fullName>
    </submittedName>
</protein>
<keyword evidence="2" id="KW-1185">Reference proteome</keyword>
<reference evidence="1 2" key="1">
    <citation type="journal article" date="2017" name="Genome Announc.">
        <title>Draft Genome Sequence of Romboutsia weinsteinii sp. nov. Strain CCRI-19649(T) Isolated from Surface Water.</title>
        <authorList>
            <person name="Maheux A.F."/>
            <person name="Boudreau D.K."/>
            <person name="Berube E."/>
            <person name="Boissinot M."/>
            <person name="Cantin P."/>
            <person name="Raymond F."/>
            <person name="Corbeil J."/>
            <person name="Omar R.F."/>
            <person name="Bergeron M.G."/>
        </authorList>
    </citation>
    <scope>NUCLEOTIDE SEQUENCE [LARGE SCALE GENOMIC DNA]</scope>
    <source>
        <strain evidence="1 2">CCRI-19649</strain>
    </source>
</reference>
<comment type="caution">
    <text evidence="1">The sequence shown here is derived from an EMBL/GenBank/DDBJ whole genome shotgun (WGS) entry which is preliminary data.</text>
</comment>
<name>A0A371IZE0_9FIRM</name>
<dbReference type="EMBL" id="NOJY02000044">
    <property type="protein sequence ID" value="RDY25849.1"/>
    <property type="molecule type" value="Genomic_DNA"/>
</dbReference>
<organism evidence="1 2">
    <name type="scientific">Romboutsia weinsteinii</name>
    <dbReference type="NCBI Taxonomy" id="2020949"/>
    <lineage>
        <taxon>Bacteria</taxon>
        <taxon>Bacillati</taxon>
        <taxon>Bacillota</taxon>
        <taxon>Clostridia</taxon>
        <taxon>Peptostreptococcales</taxon>
        <taxon>Peptostreptococcaceae</taxon>
        <taxon>Romboutsia</taxon>
    </lineage>
</organism>
<feature type="non-terminal residue" evidence="1">
    <location>
        <position position="1"/>
    </location>
</feature>
<dbReference type="RefSeq" id="WP_158540714.1">
    <property type="nucleotide sequence ID" value="NZ_NOJY02000044.1"/>
</dbReference>
<proteinExistence type="predicted"/>
<evidence type="ECO:0000313" key="1">
    <source>
        <dbReference type="EMBL" id="RDY25849.1"/>
    </source>
</evidence>
<dbReference type="AlphaFoldDB" id="A0A371IZE0"/>
<sequence length="189" mass="21790">SKDPHNNGLGALENYIDPGSSIAIESDDISHVVNENDLIYESISLNNDLVCRYLDNKLFFYSSSATVHAVDKEEDQNGSINIQLNLEGEDIINNDFCIFIKNGKKRYNIKLGNEKQCTVDRLEYNRTYEINPVIPMNYELVSISTSQSSNNQIILSKEEKNAEVYIKYRKKDEKWFTSKKETNINFNMK</sequence>
<dbReference type="Proteomes" id="UP000215694">
    <property type="component" value="Unassembled WGS sequence"/>
</dbReference>
<accession>A0A371IZE0</accession>
<gene>
    <name evidence="1" type="ORF">CHL78_016015</name>
</gene>